<accession>A0A097ESY7</accession>
<dbReference type="Proteomes" id="UP000035800">
    <property type="component" value="Chromosome I"/>
</dbReference>
<organism evidence="1 2">
    <name type="scientific">Leptospira santarosai serovar Shermani str. LT 821</name>
    <dbReference type="NCBI Taxonomy" id="758847"/>
    <lineage>
        <taxon>Bacteria</taxon>
        <taxon>Pseudomonadati</taxon>
        <taxon>Spirochaetota</taxon>
        <taxon>Spirochaetia</taxon>
        <taxon>Leptospirales</taxon>
        <taxon>Leptospiraceae</taxon>
        <taxon>Leptospira</taxon>
    </lineage>
</organism>
<dbReference type="EMBL" id="CP006694">
    <property type="protein sequence ID" value="AIT11020.1"/>
    <property type="molecule type" value="Genomic_DNA"/>
</dbReference>
<dbReference type="STRING" id="758847.LSS_22615"/>
<reference evidence="1 2" key="2">
    <citation type="journal article" date="2014" name="Emerg. Microbes Infect.">
        <title>Potential impact on kidney infection: a whole-genome analysis of Leptospira santarosai serovar Shermani.</title>
        <authorList>
            <person name="Chou L.F."/>
            <person name="Chen T.W."/>
            <person name="Ko Y.C."/>
            <person name="Pan M.J."/>
            <person name="Tian Y.C."/>
            <person name="Chiu C.H."/>
            <person name="Tang P."/>
            <person name="Hung C.C."/>
            <person name="Yang C.W."/>
        </authorList>
    </citation>
    <scope>NUCLEOTIDE SEQUENCE</scope>
    <source>
        <strain evidence="1 2">LT 821</strain>
    </source>
</reference>
<name>A0A097ESY7_9LEPT</name>
<evidence type="ECO:0000313" key="2">
    <source>
        <dbReference type="Proteomes" id="UP000035800"/>
    </source>
</evidence>
<dbReference type="AlphaFoldDB" id="A0A097ESY7"/>
<gene>
    <name evidence="1" type="ORF">LSS_22615</name>
</gene>
<dbReference type="KEGG" id="lst:LSS_22615"/>
<protein>
    <submittedName>
        <fullName evidence="1">Uncharacterized protein</fullName>
    </submittedName>
</protein>
<evidence type="ECO:0000313" key="1">
    <source>
        <dbReference type="EMBL" id="AIT11020.1"/>
    </source>
</evidence>
<sequence>MIHSILFGNPEDIDRKFSFRSILLRFLQSILNRNFPPQRSPKVFLGSRH</sequence>
<reference evidence="1 2" key="1">
    <citation type="journal article" date="2012" name="Gene">
        <title>Sequence of Leptospira santarosai serovar Shermani genome and prediction of virulence-associated genes.</title>
        <authorList>
            <person name="Chou L.F."/>
            <person name="Chen Y.T."/>
            <person name="Lu C.W."/>
            <person name="Ko Y.C."/>
            <person name="Tang C.Y."/>
            <person name="Pan M.J."/>
            <person name="Tian Y.C."/>
            <person name="Chiu C.H."/>
            <person name="Hung C.C."/>
            <person name="Yang C.W."/>
        </authorList>
    </citation>
    <scope>NUCLEOTIDE SEQUENCE [LARGE SCALE GENOMIC DNA]</scope>
    <source>
        <strain evidence="1">LT 821</strain>
    </source>
</reference>
<proteinExistence type="predicted"/>